<comment type="caution">
    <text evidence="1">The sequence shown here is derived from an EMBL/GenBank/DDBJ whole genome shotgun (WGS) entry which is preliminary data.</text>
</comment>
<name>A0A0B0MVM3_GOSAR</name>
<sequence length="23" mass="2832">MSGTLASTYDFRVRPRPERWHRI</sequence>
<dbReference type="AlphaFoldDB" id="A0A0B0MVM3"/>
<reference evidence="2" key="1">
    <citation type="submission" date="2014-09" db="EMBL/GenBank/DDBJ databases">
        <authorList>
            <person name="Mudge J."/>
            <person name="Ramaraj T."/>
            <person name="Lindquist I.E."/>
            <person name="Bharti A.K."/>
            <person name="Sundararajan A."/>
            <person name="Cameron C.T."/>
            <person name="Woodward J.E."/>
            <person name="May G.D."/>
            <person name="Brubaker C."/>
            <person name="Broadhvest J."/>
            <person name="Wilkins T.A."/>
        </authorList>
    </citation>
    <scope>NUCLEOTIDE SEQUENCE</scope>
    <source>
        <strain evidence="2">cv. AKA8401</strain>
    </source>
</reference>
<dbReference type="EMBL" id="JRRC01410903">
    <property type="protein sequence ID" value="KHG04402.1"/>
    <property type="molecule type" value="Genomic_DNA"/>
</dbReference>
<proteinExistence type="predicted"/>
<protein>
    <submittedName>
        <fullName evidence="1">Uncharacterized protein</fullName>
    </submittedName>
</protein>
<evidence type="ECO:0000313" key="1">
    <source>
        <dbReference type="EMBL" id="KHG04402.1"/>
    </source>
</evidence>
<keyword evidence="2" id="KW-1185">Reference proteome</keyword>
<organism evidence="1 2">
    <name type="scientific">Gossypium arboreum</name>
    <name type="common">Tree cotton</name>
    <name type="synonym">Gossypium nanking</name>
    <dbReference type="NCBI Taxonomy" id="29729"/>
    <lineage>
        <taxon>Eukaryota</taxon>
        <taxon>Viridiplantae</taxon>
        <taxon>Streptophyta</taxon>
        <taxon>Embryophyta</taxon>
        <taxon>Tracheophyta</taxon>
        <taxon>Spermatophyta</taxon>
        <taxon>Magnoliopsida</taxon>
        <taxon>eudicotyledons</taxon>
        <taxon>Gunneridae</taxon>
        <taxon>Pentapetalae</taxon>
        <taxon>rosids</taxon>
        <taxon>malvids</taxon>
        <taxon>Malvales</taxon>
        <taxon>Malvaceae</taxon>
        <taxon>Malvoideae</taxon>
        <taxon>Gossypium</taxon>
    </lineage>
</organism>
<accession>A0A0B0MVM3</accession>
<evidence type="ECO:0000313" key="2">
    <source>
        <dbReference type="Proteomes" id="UP000032142"/>
    </source>
</evidence>
<dbReference type="Proteomes" id="UP000032142">
    <property type="component" value="Unassembled WGS sequence"/>
</dbReference>
<gene>
    <name evidence="1" type="ORF">F383_28489</name>
</gene>